<protein>
    <submittedName>
        <fullName evidence="1">Uncharacterized protein</fullName>
    </submittedName>
</protein>
<proteinExistence type="predicted"/>
<dbReference type="Gene3D" id="2.40.50.40">
    <property type="match status" value="1"/>
</dbReference>
<evidence type="ECO:0000313" key="1">
    <source>
        <dbReference type="Ensembl" id="ENSLLEP00000004792.1"/>
    </source>
</evidence>
<sequence length="110" mass="12835">MRGEYLIFGGDLQMGITVSAAAVSVTFANYNIDCCTEYRDHISKHFLKRVKTHKIQRADGICDLRAMVSLVHDPFFAICYLRFCDLYWWCFAKIAQNSDVVRHYRTMSRI</sequence>
<dbReference type="OrthoDB" id="8905061at2759"/>
<organism evidence="1 2">
    <name type="scientific">Leptobrachium leishanense</name>
    <name type="common">Leishan spiny toad</name>
    <dbReference type="NCBI Taxonomy" id="445787"/>
    <lineage>
        <taxon>Eukaryota</taxon>
        <taxon>Metazoa</taxon>
        <taxon>Chordata</taxon>
        <taxon>Craniata</taxon>
        <taxon>Vertebrata</taxon>
        <taxon>Euteleostomi</taxon>
        <taxon>Amphibia</taxon>
        <taxon>Batrachia</taxon>
        <taxon>Anura</taxon>
        <taxon>Pelobatoidea</taxon>
        <taxon>Megophryidae</taxon>
        <taxon>Leptobrachium</taxon>
    </lineage>
</organism>
<reference evidence="1" key="1">
    <citation type="submission" date="2025-08" db="UniProtKB">
        <authorList>
            <consortium name="Ensembl"/>
        </authorList>
    </citation>
    <scope>IDENTIFICATION</scope>
</reference>
<dbReference type="AlphaFoldDB" id="A0A8C5LT92"/>
<evidence type="ECO:0000313" key="2">
    <source>
        <dbReference type="Proteomes" id="UP000694569"/>
    </source>
</evidence>
<name>A0A8C5LT92_9ANUR</name>
<dbReference type="Ensembl" id="ENSLLET00000005005.1">
    <property type="protein sequence ID" value="ENSLLEP00000004792.1"/>
    <property type="gene ID" value="ENSLLEG00000003061.1"/>
</dbReference>
<keyword evidence="2" id="KW-1185">Reference proteome</keyword>
<reference evidence="1" key="2">
    <citation type="submission" date="2025-09" db="UniProtKB">
        <authorList>
            <consortium name="Ensembl"/>
        </authorList>
    </citation>
    <scope>IDENTIFICATION</scope>
</reference>
<accession>A0A8C5LT92</accession>
<dbReference type="Proteomes" id="UP000694569">
    <property type="component" value="Unplaced"/>
</dbReference>